<dbReference type="Pfam" id="PF00512">
    <property type="entry name" value="HisKA"/>
    <property type="match status" value="1"/>
</dbReference>
<reference evidence="12 13" key="1">
    <citation type="submission" date="2009-06" db="EMBL/GenBank/DDBJ databases">
        <title>Complete sequence of Dickeya zeae Ech1591.</title>
        <authorList>
            <consortium name="US DOE Joint Genome Institute"/>
            <person name="Lucas S."/>
            <person name="Copeland A."/>
            <person name="Lapidus A."/>
            <person name="Glavina del Rio T."/>
            <person name="Tice H."/>
            <person name="Bruce D."/>
            <person name="Goodwin L."/>
            <person name="Pitluck S."/>
            <person name="Chertkov O."/>
            <person name="Brettin T."/>
            <person name="Detter J.C."/>
            <person name="Han C."/>
            <person name="Larimer F."/>
            <person name="Land M."/>
            <person name="Hauser L."/>
            <person name="Kyrpides N."/>
            <person name="Ovchinnikova G."/>
            <person name="Balakrishnan V."/>
            <person name="Glasner J."/>
            <person name="Perna N.T."/>
        </authorList>
    </citation>
    <scope>NUCLEOTIDE SEQUENCE [LARGE SCALE GENOMIC DNA]</scope>
    <source>
        <strain evidence="12 13">Ech1591</strain>
    </source>
</reference>
<dbReference type="RefSeq" id="WP_012768088.1">
    <property type="nucleotide sequence ID" value="NC_012912.1"/>
</dbReference>
<dbReference type="InterPro" id="IPR003661">
    <property type="entry name" value="HisK_dim/P_dom"/>
</dbReference>
<dbReference type="Pfam" id="PF02518">
    <property type="entry name" value="HATPase_c"/>
    <property type="match status" value="1"/>
</dbReference>
<dbReference type="SMART" id="SM00388">
    <property type="entry name" value="HisKA"/>
    <property type="match status" value="1"/>
</dbReference>
<evidence type="ECO:0000256" key="1">
    <source>
        <dbReference type="ARBA" id="ARBA00000085"/>
    </source>
</evidence>
<evidence type="ECO:0000256" key="5">
    <source>
        <dbReference type="ARBA" id="ARBA00022679"/>
    </source>
</evidence>
<dbReference type="CDD" id="cd00082">
    <property type="entry name" value="HisKA"/>
    <property type="match status" value="1"/>
</dbReference>
<dbReference type="EMBL" id="CP001655">
    <property type="protein sequence ID" value="ACT05199.1"/>
    <property type="molecule type" value="Genomic_DNA"/>
</dbReference>
<dbReference type="NCBIfam" id="NF008025">
    <property type="entry name" value="PRK10755.1"/>
    <property type="match status" value="1"/>
</dbReference>
<keyword evidence="8 10" id="KW-1133">Transmembrane helix</keyword>
<keyword evidence="6 10" id="KW-0812">Transmembrane</keyword>
<dbReference type="GO" id="GO:0000155">
    <property type="term" value="F:phosphorelay sensor kinase activity"/>
    <property type="evidence" value="ECO:0007669"/>
    <property type="project" value="InterPro"/>
</dbReference>
<evidence type="ECO:0000256" key="9">
    <source>
        <dbReference type="ARBA" id="ARBA00023136"/>
    </source>
</evidence>
<dbReference type="InterPro" id="IPR003594">
    <property type="entry name" value="HATPase_dom"/>
</dbReference>
<gene>
    <name evidence="12" type="ordered locus">Dd1591_0309</name>
</gene>
<dbReference type="KEGG" id="dze:Dd1591_0309"/>
<protein>
    <recommendedName>
        <fullName evidence="3">histidine kinase</fullName>
        <ecNumber evidence="3">2.7.13.3</ecNumber>
    </recommendedName>
</protein>
<dbReference type="GO" id="GO:0005886">
    <property type="term" value="C:plasma membrane"/>
    <property type="evidence" value="ECO:0007669"/>
    <property type="project" value="TreeGrafter"/>
</dbReference>
<feature type="domain" description="Histidine kinase" evidence="11">
    <location>
        <begin position="155"/>
        <end position="365"/>
    </location>
</feature>
<dbReference type="PANTHER" id="PTHR45436">
    <property type="entry name" value="SENSOR HISTIDINE KINASE YKOH"/>
    <property type="match status" value="1"/>
</dbReference>
<proteinExistence type="predicted"/>
<dbReference type="InterPro" id="IPR050428">
    <property type="entry name" value="TCS_sensor_his_kinase"/>
</dbReference>
<dbReference type="SMART" id="SM00387">
    <property type="entry name" value="HATPase_c"/>
    <property type="match status" value="1"/>
</dbReference>
<dbReference type="InterPro" id="IPR036890">
    <property type="entry name" value="HATPase_C_sf"/>
</dbReference>
<evidence type="ECO:0000256" key="3">
    <source>
        <dbReference type="ARBA" id="ARBA00012438"/>
    </source>
</evidence>
<comment type="subcellular location">
    <subcellularLocation>
        <location evidence="2">Membrane</location>
    </subcellularLocation>
</comment>
<keyword evidence="9 10" id="KW-0472">Membrane</keyword>
<evidence type="ECO:0000259" key="11">
    <source>
        <dbReference type="PROSITE" id="PS50109"/>
    </source>
</evidence>
<dbReference type="GeneID" id="45078437"/>
<keyword evidence="4" id="KW-0597">Phosphoprotein</keyword>
<dbReference type="eggNOG" id="COG0642">
    <property type="taxonomic scope" value="Bacteria"/>
</dbReference>
<sequence>MSQISHSAPFEHTASIRTRLILTLGCILLACQLISVIWLWHESKEQIELLVEQTLTAKSLSHDIDFEINEAIASLSLPSLVMIIASLVMCTHAVNRITRPLIKLQEELHNRTAENLEPLQQRSDVTEVAAVIASMNQLFIRFSESLRRDRLFASNVAHELRTPLAGIRLSLELHEQTHHIDCQPLIKRVDHLTKTIEQLLLLARVGNELAAGHYESVSLVDDVITPKREELEEMAATRHQRLDWQSDFQDGNVPGNATLLQLLVRNLVENAYRYSPEHSTISIKITDFPDGGCELIVADEGAGINESQVGELTKAFVRLDTRYGGIGLGLSIVTRIVQLHHGEFFLENRRDRTGTQARVVFRQRTDDTCNDEESDLEALADNRTA</sequence>
<dbReference type="AlphaFoldDB" id="C6CH88"/>
<keyword evidence="7 12" id="KW-0418">Kinase</keyword>
<dbReference type="Proteomes" id="UP000002735">
    <property type="component" value="Chromosome"/>
</dbReference>
<accession>C6CH88</accession>
<evidence type="ECO:0000256" key="8">
    <source>
        <dbReference type="ARBA" id="ARBA00022989"/>
    </source>
</evidence>
<evidence type="ECO:0000256" key="6">
    <source>
        <dbReference type="ARBA" id="ARBA00022692"/>
    </source>
</evidence>
<dbReference type="PANTHER" id="PTHR45436:SF7">
    <property type="entry name" value="SENSOR PROTEIN BASS"/>
    <property type="match status" value="1"/>
</dbReference>
<dbReference type="SUPFAM" id="SSF47384">
    <property type="entry name" value="Homodimeric domain of signal transducing histidine kinase"/>
    <property type="match status" value="1"/>
</dbReference>
<dbReference type="HOGENOM" id="CLU_000445_89_37_6"/>
<dbReference type="PROSITE" id="PS50109">
    <property type="entry name" value="HIS_KIN"/>
    <property type="match status" value="1"/>
</dbReference>
<name>C6CH88_DICC1</name>
<evidence type="ECO:0000313" key="13">
    <source>
        <dbReference type="Proteomes" id="UP000002735"/>
    </source>
</evidence>
<keyword evidence="5" id="KW-0808">Transferase</keyword>
<dbReference type="SUPFAM" id="SSF55874">
    <property type="entry name" value="ATPase domain of HSP90 chaperone/DNA topoisomerase II/histidine kinase"/>
    <property type="match status" value="1"/>
</dbReference>
<dbReference type="InterPro" id="IPR036097">
    <property type="entry name" value="HisK_dim/P_sf"/>
</dbReference>
<dbReference type="InterPro" id="IPR004358">
    <property type="entry name" value="Sig_transdc_His_kin-like_C"/>
</dbReference>
<evidence type="ECO:0000256" key="2">
    <source>
        <dbReference type="ARBA" id="ARBA00004370"/>
    </source>
</evidence>
<feature type="transmembrane region" description="Helical" evidence="10">
    <location>
        <begin position="20"/>
        <end position="40"/>
    </location>
</feature>
<dbReference type="Gene3D" id="1.10.287.130">
    <property type="match status" value="1"/>
</dbReference>
<dbReference type="OrthoDB" id="9809766at2"/>
<evidence type="ECO:0000256" key="4">
    <source>
        <dbReference type="ARBA" id="ARBA00022553"/>
    </source>
</evidence>
<dbReference type="PRINTS" id="PR00344">
    <property type="entry name" value="BCTRLSENSOR"/>
</dbReference>
<evidence type="ECO:0000256" key="10">
    <source>
        <dbReference type="SAM" id="Phobius"/>
    </source>
</evidence>
<evidence type="ECO:0000313" key="12">
    <source>
        <dbReference type="EMBL" id="ACT05199.1"/>
    </source>
</evidence>
<dbReference type="STRING" id="561229.Dd1591_0309"/>
<comment type="catalytic activity">
    <reaction evidence="1">
        <text>ATP + protein L-histidine = ADP + protein N-phospho-L-histidine.</text>
        <dbReference type="EC" id="2.7.13.3"/>
    </reaction>
</comment>
<dbReference type="EC" id="2.7.13.3" evidence="3"/>
<dbReference type="Gene3D" id="3.30.565.10">
    <property type="entry name" value="Histidine kinase-like ATPase, C-terminal domain"/>
    <property type="match status" value="1"/>
</dbReference>
<dbReference type="InterPro" id="IPR005467">
    <property type="entry name" value="His_kinase_dom"/>
</dbReference>
<organism evidence="12 13">
    <name type="scientific">Dickeya chrysanthemi (strain Ech1591)</name>
    <name type="common">Dickeya zeae (strain Ech1591)</name>
    <dbReference type="NCBI Taxonomy" id="561229"/>
    <lineage>
        <taxon>Bacteria</taxon>
        <taxon>Pseudomonadati</taxon>
        <taxon>Pseudomonadota</taxon>
        <taxon>Gammaproteobacteria</taxon>
        <taxon>Enterobacterales</taxon>
        <taxon>Pectobacteriaceae</taxon>
        <taxon>Dickeya</taxon>
    </lineage>
</organism>
<evidence type="ECO:0000256" key="7">
    <source>
        <dbReference type="ARBA" id="ARBA00022777"/>
    </source>
</evidence>